<dbReference type="AlphaFoldDB" id="A0A218VUK8"/>
<comment type="caution">
    <text evidence="4">The sequence shown here is derived from an EMBL/GenBank/DDBJ whole genome shotgun (WGS) entry which is preliminary data.</text>
</comment>
<dbReference type="Pfam" id="PF25761">
    <property type="entry name" value="TPR_PATROL1"/>
    <property type="match status" value="1"/>
</dbReference>
<dbReference type="InterPro" id="IPR057984">
    <property type="entry name" value="PATROL1_C"/>
</dbReference>
<proteinExistence type="predicted"/>
<dbReference type="PANTHER" id="PTHR31280:SF3">
    <property type="entry name" value="DNA TOPOISOMERASE 4 SUBUNIT B (DUF810)"/>
    <property type="match status" value="1"/>
</dbReference>
<name>A0A218VUK8_PUNGR</name>
<dbReference type="EMBL" id="MTKT01005826">
    <property type="protein sequence ID" value="OWM63959.1"/>
    <property type="molecule type" value="Genomic_DNA"/>
</dbReference>
<accession>A0A218VUK8</accession>
<reference evidence="5" key="1">
    <citation type="journal article" date="2017" name="Plant J.">
        <title>The pomegranate (Punica granatum L.) genome and the genomics of punicalagin biosynthesis.</title>
        <authorList>
            <person name="Qin G."/>
            <person name="Xu C."/>
            <person name="Ming R."/>
            <person name="Tang H."/>
            <person name="Guyot R."/>
            <person name="Kramer E.M."/>
            <person name="Hu Y."/>
            <person name="Yi X."/>
            <person name="Qi Y."/>
            <person name="Xu X."/>
            <person name="Gao Z."/>
            <person name="Pan H."/>
            <person name="Jian J."/>
            <person name="Tian Y."/>
            <person name="Yue Z."/>
            <person name="Xu Y."/>
        </authorList>
    </citation>
    <scope>NUCLEOTIDE SEQUENCE [LARGE SCALE GENOMIC DNA]</scope>
    <source>
        <strain evidence="5">cv. Dabenzi</strain>
    </source>
</reference>
<dbReference type="Gene3D" id="1.10.357.50">
    <property type="match status" value="1"/>
</dbReference>
<evidence type="ECO:0000313" key="4">
    <source>
        <dbReference type="EMBL" id="OWM63959.1"/>
    </source>
</evidence>
<feature type="region of interest" description="Disordered" evidence="1">
    <location>
        <begin position="94"/>
        <end position="128"/>
    </location>
</feature>
<evidence type="ECO:0000259" key="2">
    <source>
        <dbReference type="PROSITE" id="PS51258"/>
    </source>
</evidence>
<evidence type="ECO:0000313" key="5">
    <source>
        <dbReference type="Proteomes" id="UP000197138"/>
    </source>
</evidence>
<protein>
    <recommendedName>
        <fullName evidence="6">Protein unc-13 homolog</fullName>
    </recommendedName>
</protein>
<dbReference type="PANTHER" id="PTHR31280">
    <property type="entry name" value="PROTEIN UNC-13 HOMOLOG"/>
    <property type="match status" value="1"/>
</dbReference>
<dbReference type="PROSITE" id="PS51259">
    <property type="entry name" value="MHD2"/>
    <property type="match status" value="1"/>
</dbReference>
<organism evidence="4 5">
    <name type="scientific">Punica granatum</name>
    <name type="common">Pomegranate</name>
    <dbReference type="NCBI Taxonomy" id="22663"/>
    <lineage>
        <taxon>Eukaryota</taxon>
        <taxon>Viridiplantae</taxon>
        <taxon>Streptophyta</taxon>
        <taxon>Embryophyta</taxon>
        <taxon>Tracheophyta</taxon>
        <taxon>Spermatophyta</taxon>
        <taxon>Magnoliopsida</taxon>
        <taxon>eudicotyledons</taxon>
        <taxon>Gunneridae</taxon>
        <taxon>Pentapetalae</taxon>
        <taxon>rosids</taxon>
        <taxon>malvids</taxon>
        <taxon>Myrtales</taxon>
        <taxon>Lythraceae</taxon>
        <taxon>Punica</taxon>
    </lineage>
</organism>
<dbReference type="Proteomes" id="UP000197138">
    <property type="component" value="Unassembled WGS sequence"/>
</dbReference>
<dbReference type="InterPro" id="IPR008528">
    <property type="entry name" value="unc-13_homologue"/>
</dbReference>
<evidence type="ECO:0000259" key="3">
    <source>
        <dbReference type="PROSITE" id="PS51259"/>
    </source>
</evidence>
<sequence length="1063" mass="120905">MEPSLLHQYRRDRRKLLEYLISSSSSSSPAGLAASSLSDVDLDTISADYVLSRLQSGGVFDIAEATEQYHRESAYPISMHLQLKNSFFLITDPDLSGSPPRRVPPRPDVMRSTNPASTSLPNSEGRDNDGFTYQEASFTPLKLADGKVPSLGLPCLISEAMDLYIKRRLTQFAESRNGRIDVPQISLGLLHDIHESDFSNEKYCVQWKSRQLSMLEEIINSCADLTENERQECSSTMSLSERAEVLSAVWQVITKLSSLPGKFGFESETYYWTAVYHLNIRLYEKLLLGVFDILDEGHLIEEADEILELVRITWSTLGITEKLHEVLYIWLCFQQFLATQEPSLLEYVIFKLERVLSDEGGDQNEDPYETSNFRRVMTLVSITGVPVMDDYVGIKLIKLNTSDKSATRKLKSYVESSIEAEYCRVASAVDLESKMEKMHPLALLANELHSVAKREFSIFYPELRSWCPEAGIISARKLNKFYGERLGPYLEKLSCVSEDVRSVLSAANMFDHGLTCLYMSACEEDRMLIQELDHYKIEELAGPIILDWVIAQHTRILQWIERASDIEEWEPLSSQQKQAASAVEVFRIIEETVDQFFGWNLRMNMTHLQALLSVIFHSLDAYLLKVSEQLVDKKHLLPSAPPLTRYTEMNIPIIRRKVIEFTLNDNTVNGKLAASTISKLCIRLNTLQYIKKQIGILEGGLRKSWAELRSIENHKLGKEEPPESSEEDFLTYDETVDELFVSTFTCIKDSSTDAIGKICDLIGSRMVFWDLRDTFLLWLYRDTVEDARLDRFLPQFDTVLDHICGVLDDSLRDLVVLSICRASLEGYVWVLLDGGSSRAFSDSDVLLMEDDLNTLKEFFIAEGEGLPRSIVDQESKVAEHILHLYSFQTDVLIQMLLNASEHISSGLDSQKRGNVPEDAQILIRILCHKKDREASKFLKRQYQLPMASDSPSGELFACKKRFGTHCRPNVLLSLAIVMILWLQVEASLKTSTSQLENDHLTLFFFLCPEYDDTPSKDSTGSTAISEIFKQSASVDWKAKGQKSLYSFKKKIQEATSEIRQAAW</sequence>
<dbReference type="InterPro" id="IPR014770">
    <property type="entry name" value="Munc13_1"/>
</dbReference>
<evidence type="ECO:0008006" key="6">
    <source>
        <dbReference type="Google" id="ProtNLM"/>
    </source>
</evidence>
<feature type="domain" description="MHD2" evidence="3">
    <location>
        <begin position="786"/>
        <end position="896"/>
    </location>
</feature>
<evidence type="ECO:0000256" key="1">
    <source>
        <dbReference type="SAM" id="MobiDB-lite"/>
    </source>
</evidence>
<gene>
    <name evidence="4" type="ORF">CDL15_Pgr006185</name>
</gene>
<feature type="compositionally biased region" description="Polar residues" evidence="1">
    <location>
        <begin position="111"/>
        <end position="122"/>
    </location>
</feature>
<dbReference type="PROSITE" id="PS51258">
    <property type="entry name" value="MHD1"/>
    <property type="match status" value="1"/>
</dbReference>
<feature type="domain" description="MHD1" evidence="2">
    <location>
        <begin position="510"/>
        <end position="630"/>
    </location>
</feature>
<dbReference type="InterPro" id="IPR014772">
    <property type="entry name" value="Munc13_dom-2"/>
</dbReference>